<protein>
    <submittedName>
        <fullName evidence="1">Uncharacterized protein</fullName>
    </submittedName>
</protein>
<dbReference type="EMBL" id="PGCI01000109">
    <property type="protein sequence ID" value="PLW39857.1"/>
    <property type="molecule type" value="Genomic_DNA"/>
</dbReference>
<dbReference type="Proteomes" id="UP000235392">
    <property type="component" value="Unassembled WGS sequence"/>
</dbReference>
<accession>A0A2N5UQD8</accession>
<organism evidence="1 2">
    <name type="scientific">Puccinia coronata f. sp. avenae</name>
    <dbReference type="NCBI Taxonomy" id="200324"/>
    <lineage>
        <taxon>Eukaryota</taxon>
        <taxon>Fungi</taxon>
        <taxon>Dikarya</taxon>
        <taxon>Basidiomycota</taxon>
        <taxon>Pucciniomycotina</taxon>
        <taxon>Pucciniomycetes</taxon>
        <taxon>Pucciniales</taxon>
        <taxon>Pucciniaceae</taxon>
        <taxon>Puccinia</taxon>
    </lineage>
</organism>
<proteinExistence type="predicted"/>
<name>A0A2N5UQD8_9BASI</name>
<evidence type="ECO:0000313" key="1">
    <source>
        <dbReference type="EMBL" id="PLW39857.1"/>
    </source>
</evidence>
<dbReference type="AlphaFoldDB" id="A0A2N5UQD8"/>
<reference evidence="1 2" key="1">
    <citation type="submission" date="2017-11" db="EMBL/GenBank/DDBJ databases">
        <title>De novo assembly and phasing of dikaryotic genomes from two isolates of Puccinia coronata f. sp. avenae, the causal agent of oat crown rust.</title>
        <authorList>
            <person name="Miller M.E."/>
            <person name="Zhang Y."/>
            <person name="Omidvar V."/>
            <person name="Sperschneider J."/>
            <person name="Schwessinger B."/>
            <person name="Raley C."/>
            <person name="Palmer J.M."/>
            <person name="Garnica D."/>
            <person name="Upadhyaya N."/>
            <person name="Rathjen J."/>
            <person name="Taylor J.M."/>
            <person name="Park R.F."/>
            <person name="Dodds P.N."/>
            <person name="Hirsch C.D."/>
            <person name="Kianian S.F."/>
            <person name="Figueroa M."/>
        </authorList>
    </citation>
    <scope>NUCLEOTIDE SEQUENCE [LARGE SCALE GENOMIC DNA]</scope>
    <source>
        <strain evidence="1">12SD80</strain>
    </source>
</reference>
<gene>
    <name evidence="1" type="ORF">PCASD_07896</name>
</gene>
<evidence type="ECO:0000313" key="2">
    <source>
        <dbReference type="Proteomes" id="UP000235392"/>
    </source>
</evidence>
<sequence length="51" mass="5528">MAVAQKRQVEGSEVWAVVQMSFSTAFITVLASASFEAEALRDPHEVTEGLC</sequence>
<comment type="caution">
    <text evidence="1">The sequence shown here is derived from an EMBL/GenBank/DDBJ whole genome shotgun (WGS) entry which is preliminary data.</text>
</comment>